<name>A0A6J5QGU0_9CAUD</name>
<feature type="compositionally biased region" description="Gly residues" evidence="1">
    <location>
        <begin position="520"/>
        <end position="529"/>
    </location>
</feature>
<protein>
    <submittedName>
        <fullName evidence="2">Uncharacterized protein</fullName>
    </submittedName>
</protein>
<dbReference type="EMBL" id="LR797001">
    <property type="protein sequence ID" value="CAB4180398.1"/>
    <property type="molecule type" value="Genomic_DNA"/>
</dbReference>
<evidence type="ECO:0000256" key="1">
    <source>
        <dbReference type="SAM" id="MobiDB-lite"/>
    </source>
</evidence>
<accession>A0A6J5QGU0</accession>
<sequence length="544" mass="58185">MAAPVTNQNYTQQINQAFDMLKYATPQQMQVVSQQVQQNPNSPEAMALAMAAQYQQQARAPRPQAPQGTILQQKLGEFTQTSPQGLPQINQNQMAMQQAAQKNPMFGAGLAVAPENTEQAPAPQQMAATGGITALAHGGEVRGFEVGGDAALDPLSNVDPNAQPEDSFYNNIAEYGKKGLIGGLKNVGRQYKQGFNNLYEDVKDLGTDVLYGSEGPPKESLPTPVPEIKVKDKDKDKDTTAPKGIVSLKEHLSKGEVNPSSYDADAAVASMLNSQTTPKYSEAPIGKDDILFAPADTSSAARNQASPTAYQTLEDIMKFRGEEADMSEEVGMAKEYAANASRDKGLGALVGGIGGMLSAQTPNMGQAVGAGLMSGLSSYQSGAKDEQAANKDLMALQMASKKSKLQGHREAADIILAKQTAIDAARASTYNKMQEEQYKQGLTHKNAVDIKDMEFNNAREQTILKSLLEAHPTAHQDETLYMKAVDIIKTNNLFEKLTDAEIMEKAQAYVDSAKRQQEKGGLGNIGGQPSGQAIGSRGISLVGQ</sequence>
<organism evidence="2">
    <name type="scientific">uncultured Caudovirales phage</name>
    <dbReference type="NCBI Taxonomy" id="2100421"/>
    <lineage>
        <taxon>Viruses</taxon>
        <taxon>Duplodnaviria</taxon>
        <taxon>Heunggongvirae</taxon>
        <taxon>Uroviricota</taxon>
        <taxon>Caudoviricetes</taxon>
        <taxon>Peduoviridae</taxon>
        <taxon>Maltschvirus</taxon>
        <taxon>Maltschvirus maltsch</taxon>
    </lineage>
</organism>
<gene>
    <name evidence="2" type="ORF">UFOVP1043_29</name>
</gene>
<evidence type="ECO:0000313" key="2">
    <source>
        <dbReference type="EMBL" id="CAB4180398.1"/>
    </source>
</evidence>
<proteinExistence type="predicted"/>
<feature type="region of interest" description="Disordered" evidence="1">
    <location>
        <begin position="518"/>
        <end position="544"/>
    </location>
</feature>
<reference evidence="2" key="1">
    <citation type="submission" date="2020-05" db="EMBL/GenBank/DDBJ databases">
        <authorList>
            <person name="Chiriac C."/>
            <person name="Salcher M."/>
            <person name="Ghai R."/>
            <person name="Kavagutti S V."/>
        </authorList>
    </citation>
    <scope>NUCLEOTIDE SEQUENCE</scope>
</reference>